<protein>
    <submittedName>
        <fullName evidence="2">Unannotated protein</fullName>
    </submittedName>
</protein>
<proteinExistence type="predicted"/>
<gene>
    <name evidence="2" type="ORF">UFOPK3099_01815</name>
</gene>
<feature type="region of interest" description="Disordered" evidence="1">
    <location>
        <begin position="1"/>
        <end position="31"/>
    </location>
</feature>
<feature type="compositionally biased region" description="Gly residues" evidence="1">
    <location>
        <begin position="12"/>
        <end position="25"/>
    </location>
</feature>
<dbReference type="AlphaFoldDB" id="A0A6J7A4I1"/>
<sequence length="71" mass="7429">MTDEQFAAGGDACEGGDGDGSAGGAGDERLSVGKHDVGRISLEMIGRQRPQLLGDLRCCSNHRTAVVEERL</sequence>
<dbReference type="EMBL" id="CAFAAV010000148">
    <property type="protein sequence ID" value="CAB4827776.1"/>
    <property type="molecule type" value="Genomic_DNA"/>
</dbReference>
<accession>A0A6J7A4I1</accession>
<evidence type="ECO:0000256" key="1">
    <source>
        <dbReference type="SAM" id="MobiDB-lite"/>
    </source>
</evidence>
<organism evidence="2">
    <name type="scientific">freshwater metagenome</name>
    <dbReference type="NCBI Taxonomy" id="449393"/>
    <lineage>
        <taxon>unclassified sequences</taxon>
        <taxon>metagenomes</taxon>
        <taxon>ecological metagenomes</taxon>
    </lineage>
</organism>
<reference evidence="2" key="1">
    <citation type="submission" date="2020-05" db="EMBL/GenBank/DDBJ databases">
        <authorList>
            <person name="Chiriac C."/>
            <person name="Salcher M."/>
            <person name="Ghai R."/>
            <person name="Kavagutti S V."/>
        </authorList>
    </citation>
    <scope>NUCLEOTIDE SEQUENCE</scope>
</reference>
<name>A0A6J7A4I1_9ZZZZ</name>
<evidence type="ECO:0000313" key="2">
    <source>
        <dbReference type="EMBL" id="CAB4827776.1"/>
    </source>
</evidence>